<evidence type="ECO:0000313" key="3">
    <source>
        <dbReference type="Proteomes" id="UP000014672"/>
    </source>
</evidence>
<dbReference type="AlphaFoldDB" id="A0A806J387"/>
<dbReference type="KEGG" id="hpaz:K756_04480"/>
<protein>
    <submittedName>
        <fullName evidence="2">Phage-related membrane protein</fullName>
    </submittedName>
</protein>
<evidence type="ECO:0000256" key="1">
    <source>
        <dbReference type="SAM" id="Phobius"/>
    </source>
</evidence>
<accession>A0A806J387</accession>
<dbReference type="Proteomes" id="UP000014672">
    <property type="component" value="Chromosome"/>
</dbReference>
<keyword evidence="1" id="KW-0812">Transmembrane</keyword>
<dbReference type="Pfam" id="PF10734">
    <property type="entry name" value="DUF2523"/>
    <property type="match status" value="1"/>
</dbReference>
<dbReference type="InterPro" id="IPR019670">
    <property type="entry name" value="DUF2523"/>
</dbReference>
<proteinExistence type="predicted"/>
<gene>
    <name evidence="2" type="ORF">K756_04480</name>
</gene>
<keyword evidence="1" id="KW-1133">Transmembrane helix</keyword>
<feature type="transmembrane region" description="Helical" evidence="1">
    <location>
        <begin position="17"/>
        <end position="39"/>
    </location>
</feature>
<name>A0A806J387_GLAPU</name>
<sequence>MIGELLSFIFRKAVPKFFMFTALFYIVLEFTPVLINWVAGSDVISSLAASLGSIPNDVGYFLQPFKIDLGLKMVCSAYITRFIIRRVPLMG</sequence>
<evidence type="ECO:0000313" key="2">
    <source>
        <dbReference type="EMBL" id="AGO16109.1"/>
    </source>
</evidence>
<organism evidence="2 3">
    <name type="scientific">Glaesserella parasuis ZJ0906</name>
    <dbReference type="NCBI Taxonomy" id="1322346"/>
    <lineage>
        <taxon>Bacteria</taxon>
        <taxon>Pseudomonadati</taxon>
        <taxon>Pseudomonadota</taxon>
        <taxon>Gammaproteobacteria</taxon>
        <taxon>Pasteurellales</taxon>
        <taxon>Pasteurellaceae</taxon>
        <taxon>Glaesserella</taxon>
    </lineage>
</organism>
<dbReference type="EMBL" id="CP005384">
    <property type="protein sequence ID" value="AGO16109.1"/>
    <property type="molecule type" value="Genomic_DNA"/>
</dbReference>
<keyword evidence="1" id="KW-0472">Membrane</keyword>
<reference evidence="2 3" key="1">
    <citation type="journal article" date="2013" name="PLoS ONE">
        <title>Complete Genome Analysis of a Haemophilus parasuis Serovar 12 Strain from China.</title>
        <authorList>
            <person name="Li Y."/>
            <person name="Kwok A.H."/>
            <person name="Jiang J."/>
            <person name="Zou Y."/>
            <person name="Zheng F."/>
            <person name="Chen P."/>
            <person name="Hou C."/>
            <person name="Leung F.C."/>
            <person name="Jiang P."/>
        </authorList>
    </citation>
    <scope>NUCLEOTIDE SEQUENCE [LARGE SCALE GENOMIC DNA]</scope>
    <source>
        <strain evidence="2 3">ZJ0906</strain>
    </source>
</reference>